<feature type="compositionally biased region" description="Polar residues" evidence="1">
    <location>
        <begin position="1"/>
        <end position="25"/>
    </location>
</feature>
<evidence type="ECO:0000313" key="2">
    <source>
        <dbReference type="EMBL" id="KAK0608791.1"/>
    </source>
</evidence>
<protein>
    <submittedName>
        <fullName evidence="2">Uncharacterized protein</fullName>
    </submittedName>
</protein>
<reference evidence="2" key="1">
    <citation type="journal article" date="2022" name="Plant J.">
        <title>Strategies of tolerance reflected in two North American maple genomes.</title>
        <authorList>
            <person name="McEvoy S.L."/>
            <person name="Sezen U.U."/>
            <person name="Trouern-Trend A."/>
            <person name="McMahon S.M."/>
            <person name="Schaberg P.G."/>
            <person name="Yang J."/>
            <person name="Wegrzyn J.L."/>
            <person name="Swenson N.G."/>
        </authorList>
    </citation>
    <scope>NUCLEOTIDE SEQUENCE</scope>
    <source>
        <strain evidence="2">NS2018</strain>
    </source>
</reference>
<reference evidence="2" key="2">
    <citation type="submission" date="2023-06" db="EMBL/GenBank/DDBJ databases">
        <authorList>
            <person name="Swenson N.G."/>
            <person name="Wegrzyn J.L."/>
            <person name="Mcevoy S.L."/>
        </authorList>
    </citation>
    <scope>NUCLEOTIDE SEQUENCE</scope>
    <source>
        <strain evidence="2">NS2018</strain>
        <tissue evidence="2">Leaf</tissue>
    </source>
</reference>
<keyword evidence="3" id="KW-1185">Reference proteome</keyword>
<organism evidence="2 3">
    <name type="scientific">Acer saccharum</name>
    <name type="common">Sugar maple</name>
    <dbReference type="NCBI Taxonomy" id="4024"/>
    <lineage>
        <taxon>Eukaryota</taxon>
        <taxon>Viridiplantae</taxon>
        <taxon>Streptophyta</taxon>
        <taxon>Embryophyta</taxon>
        <taxon>Tracheophyta</taxon>
        <taxon>Spermatophyta</taxon>
        <taxon>Magnoliopsida</taxon>
        <taxon>eudicotyledons</taxon>
        <taxon>Gunneridae</taxon>
        <taxon>Pentapetalae</taxon>
        <taxon>rosids</taxon>
        <taxon>malvids</taxon>
        <taxon>Sapindales</taxon>
        <taxon>Sapindaceae</taxon>
        <taxon>Hippocastanoideae</taxon>
        <taxon>Acereae</taxon>
        <taxon>Acer</taxon>
    </lineage>
</organism>
<feature type="region of interest" description="Disordered" evidence="1">
    <location>
        <begin position="1"/>
        <end position="39"/>
    </location>
</feature>
<name>A0AA39T017_ACESA</name>
<dbReference type="Proteomes" id="UP001168877">
    <property type="component" value="Unassembled WGS sequence"/>
</dbReference>
<evidence type="ECO:0000313" key="3">
    <source>
        <dbReference type="Proteomes" id="UP001168877"/>
    </source>
</evidence>
<sequence>MARNQTGRGSMSDNNKGNGSGNLVSMSDKDKGSEIGGSGMGKFGQQILVSKAKGGNLMNVPSAKLASGSSKKWLKKSTKIIPKGGLPGKSFGGFSVVMNHVYDAGSVFPSEAEPPDPVIEESDNAAVLQQLHMDVINSKGQCSELNGDGQINEMIPIETVLDLDSFEKTASNLVEVMAVISE</sequence>
<gene>
    <name evidence="2" type="ORF">LWI29_036077</name>
</gene>
<dbReference type="AlphaFoldDB" id="A0AA39T017"/>
<comment type="caution">
    <text evidence="2">The sequence shown here is derived from an EMBL/GenBank/DDBJ whole genome shotgun (WGS) entry which is preliminary data.</text>
</comment>
<evidence type="ECO:0000256" key="1">
    <source>
        <dbReference type="SAM" id="MobiDB-lite"/>
    </source>
</evidence>
<proteinExistence type="predicted"/>
<dbReference type="EMBL" id="JAUESC010000001">
    <property type="protein sequence ID" value="KAK0608791.1"/>
    <property type="molecule type" value="Genomic_DNA"/>
</dbReference>
<accession>A0AA39T017</accession>